<dbReference type="NCBIfam" id="NF047379">
    <property type="entry name" value="photo_II_Psb32"/>
    <property type="match status" value="1"/>
</dbReference>
<name>A0A1L9QU99_9CYAN</name>
<proteinExistence type="predicted"/>
<dbReference type="Gene3D" id="3.10.310.50">
    <property type="match status" value="1"/>
</dbReference>
<keyword evidence="1" id="KW-1133">Transmembrane helix</keyword>
<reference evidence="3" key="1">
    <citation type="submission" date="2016-10" db="EMBL/GenBank/DDBJ databases">
        <title>CRISPR-Cas defence system in Roseofilum reptotaenium: evidence of a bacteriophage-cyanobacterium arms race in the coral black band disease.</title>
        <authorList>
            <person name="Buerger P."/>
            <person name="Wood-Charlson E.M."/>
            <person name="Weynberg K.D."/>
            <person name="Willis B."/>
            <person name="Van Oppen M.J."/>
        </authorList>
    </citation>
    <scope>NUCLEOTIDE SEQUENCE [LARGE SCALE GENOMIC DNA]</scope>
    <source>
        <strain evidence="3">AO1-A</strain>
    </source>
</reference>
<protein>
    <submittedName>
        <fullName evidence="3">Beta-propeller domain-containing protein, methanol dehydrogenase</fullName>
    </submittedName>
</protein>
<dbReference type="STRING" id="1925591.BI308_06570"/>
<dbReference type="PANTHER" id="PTHR30373:SF2">
    <property type="entry name" value="UPF0603 PROTEIN YGCG"/>
    <property type="match status" value="1"/>
</dbReference>
<gene>
    <name evidence="3" type="ORF">BI308_06570</name>
</gene>
<dbReference type="PANTHER" id="PTHR30373">
    <property type="entry name" value="UPF0603 PROTEIN YGCG"/>
    <property type="match status" value="1"/>
</dbReference>
<evidence type="ECO:0000313" key="4">
    <source>
        <dbReference type="Proteomes" id="UP000183940"/>
    </source>
</evidence>
<evidence type="ECO:0000256" key="1">
    <source>
        <dbReference type="SAM" id="Phobius"/>
    </source>
</evidence>
<dbReference type="Pfam" id="PF04536">
    <property type="entry name" value="TPM_phosphatase"/>
    <property type="match status" value="1"/>
</dbReference>
<keyword evidence="1" id="KW-0472">Membrane</keyword>
<accession>A0A1L9QU99</accession>
<dbReference type="InterPro" id="IPR007621">
    <property type="entry name" value="TPM_dom"/>
</dbReference>
<organism evidence="3 4">
    <name type="scientific">Roseofilum reptotaenium AO1-A</name>
    <dbReference type="NCBI Taxonomy" id="1925591"/>
    <lineage>
        <taxon>Bacteria</taxon>
        <taxon>Bacillati</taxon>
        <taxon>Cyanobacteriota</taxon>
        <taxon>Cyanophyceae</taxon>
        <taxon>Desertifilales</taxon>
        <taxon>Desertifilaceae</taxon>
        <taxon>Roseofilum</taxon>
    </lineage>
</organism>
<feature type="domain" description="TPM" evidence="2">
    <location>
        <begin position="44"/>
        <end position="169"/>
    </location>
</feature>
<sequence length="227" mass="25279">MKTTVRGLLISILTLFLWWMNPQLAEATGVYQMPVVEAGEATWIVDQADVISRLNEGKLSKQFSELSEETGNEVRLVTIRRLDYGETIDSFTHDLFEKWFPTVEEQRNQVLLVLDVVTNNSAIQTGEGTQDLLSDEMAESVSSETVQVPLRSGDRYNRAFLGAGDRLTAILSGNPDPGPPVVEDTIQAESTFASAEETKNSNAMVWVVVLLILATVIPMVTYFWLYS</sequence>
<keyword evidence="1" id="KW-0812">Transmembrane</keyword>
<dbReference type="EMBL" id="MLAW01000008">
    <property type="protein sequence ID" value="OJJ26275.1"/>
    <property type="molecule type" value="Genomic_DNA"/>
</dbReference>
<dbReference type="AlphaFoldDB" id="A0A1L9QU99"/>
<comment type="caution">
    <text evidence="3">The sequence shown here is derived from an EMBL/GenBank/DDBJ whole genome shotgun (WGS) entry which is preliminary data.</text>
</comment>
<feature type="transmembrane region" description="Helical" evidence="1">
    <location>
        <begin position="203"/>
        <end position="225"/>
    </location>
</feature>
<keyword evidence="4" id="KW-1185">Reference proteome</keyword>
<dbReference type="Proteomes" id="UP000183940">
    <property type="component" value="Unassembled WGS sequence"/>
</dbReference>
<evidence type="ECO:0000259" key="2">
    <source>
        <dbReference type="Pfam" id="PF04536"/>
    </source>
</evidence>
<evidence type="ECO:0000313" key="3">
    <source>
        <dbReference type="EMBL" id="OJJ26275.1"/>
    </source>
</evidence>